<dbReference type="VEuPathDB" id="TriTrypDB:Tb11.v5.0185"/>
<dbReference type="Proteomes" id="UP000008524">
    <property type="component" value="Chromosome 7"/>
</dbReference>
<dbReference type="GO" id="GO:0097740">
    <property type="term" value="C:paraflagellar rod"/>
    <property type="evidence" value="ECO:0006056"/>
    <property type="project" value="Others"/>
</dbReference>
<feature type="region of interest" description="Disordered" evidence="1">
    <location>
        <begin position="163"/>
        <end position="188"/>
    </location>
</feature>
<dbReference type="GO" id="GO:0005929">
    <property type="term" value="C:cilium"/>
    <property type="evidence" value="ECO:0000314"/>
    <property type="project" value="GeneDB"/>
</dbReference>
<feature type="region of interest" description="Disordered" evidence="1">
    <location>
        <begin position="1"/>
        <end position="20"/>
    </location>
</feature>
<dbReference type="SUPFAM" id="SSF48452">
    <property type="entry name" value="TPR-like"/>
    <property type="match status" value="1"/>
</dbReference>
<reference evidence="3" key="2">
    <citation type="journal article" date="2005" name="Science">
        <title>Comparative genomics of trypanosomatid parasitic protozoa.</title>
        <authorList>
            <person name="El-Sayed N.M."/>
            <person name="Myler P.J."/>
            <person name="Blandin G."/>
            <person name="Berriman M."/>
            <person name="Crabtree J."/>
            <person name="Aggarwal G."/>
            <person name="Caler E."/>
            <person name="Renauld H."/>
            <person name="Worthey E.A."/>
            <person name="Hertz-Fowler C."/>
            <person name="Ghedin E."/>
            <person name="Peacock C."/>
            <person name="Bartholomeu D.C."/>
            <person name="Haas B.J."/>
            <person name="Tran A.N."/>
            <person name="Wortman J.R."/>
            <person name="Alsmark U.C."/>
            <person name="Angiuoli S."/>
            <person name="Anupama A."/>
            <person name="Badger J."/>
            <person name="Bringaud F."/>
            <person name="Cadag E."/>
            <person name="Carlton J.M."/>
            <person name="Cerqueira G.C."/>
            <person name="Creasy T."/>
            <person name="Delcher A.L."/>
            <person name="Djikeng A."/>
            <person name="Embley T.M."/>
            <person name="Hauser C."/>
            <person name="Ivens A.C."/>
            <person name="Kummerfeld S.K."/>
            <person name="Pereira-Leal J.B."/>
            <person name="Nilsson D."/>
            <person name="Peterson J."/>
            <person name="Salzberg S.L."/>
            <person name="Shallom J."/>
            <person name="Silva J.C."/>
            <person name="Sundaram J."/>
            <person name="Westenberger S."/>
            <person name="White O."/>
            <person name="Melville S.E."/>
            <person name="Donelson J.E."/>
            <person name="Andersson B."/>
            <person name="Stuart K.D."/>
            <person name="Hall N."/>
        </authorList>
    </citation>
    <scope>NUCLEOTIDE SEQUENCE</scope>
    <source>
        <strain evidence="3">927/4 GUTat10.1</strain>
    </source>
</reference>
<feature type="region of interest" description="Disordered" evidence="1">
    <location>
        <begin position="661"/>
        <end position="789"/>
    </location>
</feature>
<feature type="region of interest" description="Disordered" evidence="1">
    <location>
        <begin position="939"/>
        <end position="973"/>
    </location>
</feature>
<accession>D6XJ36</accession>
<dbReference type="OrthoDB" id="266971at2759"/>
<feature type="region of interest" description="Disordered" evidence="1">
    <location>
        <begin position="837"/>
        <end position="883"/>
    </location>
</feature>
<dbReference type="InterPro" id="IPR011990">
    <property type="entry name" value="TPR-like_helical_dom_sf"/>
</dbReference>
<accession>Q57ZI4</accession>
<name>Q57ZI4_TRYB2</name>
<evidence type="ECO:0000313" key="3">
    <source>
        <dbReference type="EMBL" id="AAZ12569.1"/>
    </source>
</evidence>
<dbReference type="InParanoid" id="Q57ZI4"/>
<reference evidence="2" key="1">
    <citation type="submission" date="2002-05" db="EMBL/GenBank/DDBJ databases">
        <authorList>
            <person name="El-Sayed N.M."/>
            <person name="Khalak H."/>
            <person name="Adams M.D."/>
        </authorList>
    </citation>
    <scope>NUCLEOTIDE SEQUENCE</scope>
    <source>
        <strain evidence="2">GUTat10.1</strain>
    </source>
</reference>
<dbReference type="PaxDb" id="5691-AAZ12569"/>
<feature type="compositionally biased region" description="Polar residues" evidence="1">
    <location>
        <begin position="670"/>
        <end position="705"/>
    </location>
</feature>
<gene>
    <name evidence="3" type="primary">Tb07.27E10.260</name>
    <name evidence="2" type="ORF">Tb927.7.5050</name>
</gene>
<feature type="compositionally biased region" description="Polar residues" evidence="1">
    <location>
        <begin position="179"/>
        <end position="188"/>
    </location>
</feature>
<dbReference type="Gene3D" id="1.25.40.10">
    <property type="entry name" value="Tetratricopeptide repeat domain"/>
    <property type="match status" value="1"/>
</dbReference>
<proteinExistence type="predicted"/>
<evidence type="ECO:0000313" key="2">
    <source>
        <dbReference type="EMBL" id="AAX79497.1"/>
    </source>
</evidence>
<organism evidence="2 4">
    <name type="scientific">Trypanosoma brucei brucei (strain 927/4 GUTat10.1)</name>
    <dbReference type="NCBI Taxonomy" id="185431"/>
    <lineage>
        <taxon>Eukaryota</taxon>
        <taxon>Discoba</taxon>
        <taxon>Euglenozoa</taxon>
        <taxon>Kinetoplastea</taxon>
        <taxon>Metakinetoplastina</taxon>
        <taxon>Trypanosomatida</taxon>
        <taxon>Trypanosomatidae</taxon>
        <taxon>Trypanosoma</taxon>
    </lineage>
</organism>
<feature type="compositionally biased region" description="Low complexity" evidence="1">
    <location>
        <begin position="752"/>
        <end position="767"/>
    </location>
</feature>
<evidence type="ECO:0000256" key="1">
    <source>
        <dbReference type="SAM" id="MobiDB-lite"/>
    </source>
</evidence>
<reference evidence="3 4" key="3">
    <citation type="journal article" date="2005" name="Science">
        <title>The genome of the African trypanosome Trypanosoma brucei.</title>
        <authorList>
            <person name="Berriman M."/>
            <person name="Ghedin E."/>
            <person name="Hertz-Fowler C."/>
            <person name="Blandin G."/>
            <person name="Renauld H."/>
            <person name="Bartholomeu D.C."/>
            <person name="Lennard N.J."/>
            <person name="Caler E."/>
            <person name="Hamlin N.E."/>
            <person name="Haas B."/>
            <person name="Bohme U."/>
            <person name="Hannick L."/>
            <person name="Aslett M.A."/>
            <person name="Shallom J."/>
            <person name="Marcello L."/>
            <person name="Hou L."/>
            <person name="Wickstead B."/>
            <person name="Alsmark U.C."/>
            <person name="Arrowsmith C."/>
            <person name="Atkin R.J."/>
            <person name="Barron A.J."/>
            <person name="Bringaud F."/>
            <person name="Brooks K."/>
            <person name="Carrington M."/>
            <person name="Cherevach I."/>
            <person name="Chillingworth T.J."/>
            <person name="Churcher C."/>
            <person name="Clark L.N."/>
            <person name="Corton C.H."/>
            <person name="Cronin A."/>
            <person name="Davies R.M."/>
            <person name="Doggett J."/>
            <person name="Djikeng A."/>
            <person name="Feldblyum T."/>
            <person name="Field M.C."/>
            <person name="Fraser A."/>
            <person name="Goodhead I."/>
            <person name="Hance Z."/>
            <person name="Harper D."/>
            <person name="Harris B.R."/>
            <person name="Hauser H."/>
            <person name="Hostetler J."/>
            <person name="Ivens A."/>
            <person name="Jagels K."/>
            <person name="Johnson D."/>
            <person name="Johnson J."/>
            <person name="Jones K."/>
            <person name="Kerhornou A.X."/>
            <person name="Koo H."/>
            <person name="Larke N."/>
            <person name="Landfear S."/>
            <person name="Larkin C."/>
            <person name="Leech V."/>
            <person name="Line A."/>
            <person name="Lord A."/>
            <person name="Macleod A."/>
            <person name="Mooney P.J."/>
            <person name="Moule S."/>
            <person name="Martin D.M."/>
            <person name="Morgan G.W."/>
            <person name="Mungall K."/>
            <person name="Norbertczak H."/>
            <person name="Ormond D."/>
            <person name="Pai G."/>
            <person name="Peacock C.S."/>
            <person name="Peterson J."/>
            <person name="Quail M.A."/>
            <person name="Rabbinowitsch E."/>
            <person name="Rajandream M.A."/>
            <person name="Reitter C."/>
            <person name="Salzberg S.L."/>
            <person name="Sanders M."/>
            <person name="Schobel S."/>
            <person name="Sharp S."/>
            <person name="Simmonds M."/>
            <person name="Simpson A.J."/>
            <person name="Tallon L."/>
            <person name="Turner C.M."/>
            <person name="Tait A."/>
            <person name="Tivey A.R."/>
            <person name="Van Aken S."/>
            <person name="Walker D."/>
            <person name="Wanless D."/>
            <person name="Wang S."/>
            <person name="White B."/>
            <person name="White O."/>
            <person name="Whitehead S."/>
            <person name="Woodward J."/>
            <person name="Wortman J."/>
            <person name="Adams M.D."/>
            <person name="Embley T.M."/>
            <person name="Gull K."/>
            <person name="Ullu E."/>
            <person name="Barry J.D."/>
            <person name="Fairlamb A.H."/>
            <person name="Opperdoes F."/>
            <person name="Barrell B.G."/>
            <person name="Donelson J.E."/>
            <person name="Hall N."/>
            <person name="Fraser C.M."/>
            <person name="Melville S.E."/>
            <person name="El-Sayed N.M."/>
        </authorList>
    </citation>
    <scope>NUCLEOTIDE SEQUENCE [LARGE SCALE GENOMIC DNA]</scope>
    <source>
        <strain evidence="3 4">927/4 GUTat10.1</strain>
    </source>
</reference>
<dbReference type="GeneID" id="3658720"/>
<reference evidence="3" key="5">
    <citation type="submission" date="2005-04" db="EMBL/GenBank/DDBJ databases">
        <title>Sequencing, closure, and annotation of Trypanosoma brucei chromosomes 2 through 8.</title>
        <authorList>
            <person name="Ghedin E."/>
            <person name="Blandin G."/>
            <person name="Bartholomeu D."/>
            <person name="Caler E."/>
            <person name="Haas B."/>
            <person name="Hannick L."/>
            <person name="Shallom J."/>
            <person name="Hou L."/>
            <person name="Djikeng A."/>
            <person name="Feldblyum T."/>
            <person name="Hostetler J."/>
            <person name="Johnson J."/>
            <person name="Jones K."/>
            <person name="Koo H.L."/>
            <person name="Larkin C."/>
            <person name="Pai G."/>
            <person name="Peterson J."/>
            <person name="Khalak H.G."/>
            <person name="Salzberg S."/>
            <person name="Simpson A.J."/>
            <person name="Tallon L."/>
            <person name="Van Aken S."/>
            <person name="Wanless D."/>
            <person name="White O."/>
            <person name="Wortman J."/>
            <person name="Fraser C.M."/>
            <person name="El-Sayed N.M.A."/>
        </authorList>
    </citation>
    <scope>NUCLEOTIDE SEQUENCE</scope>
    <source>
        <strain evidence="3">927/4 GUTat10.1</strain>
    </source>
</reference>
<evidence type="ECO:0000313" key="4">
    <source>
        <dbReference type="Proteomes" id="UP000008524"/>
    </source>
</evidence>
<dbReference type="EMBL" id="CP000070">
    <property type="protein sequence ID" value="AAZ12569.1"/>
    <property type="molecule type" value="Genomic_DNA"/>
</dbReference>
<dbReference type="EMBL" id="AC105378">
    <property type="protein sequence ID" value="AAX79497.1"/>
    <property type="molecule type" value="Genomic_DNA"/>
</dbReference>
<dbReference type="RefSeq" id="XP_846128.1">
    <property type="nucleotide sequence ID" value="XM_841035.1"/>
</dbReference>
<dbReference type="eggNOG" id="ENOG502RUBE">
    <property type="taxonomic scope" value="Eukaryota"/>
</dbReference>
<reference evidence="2" key="4">
    <citation type="submission" date="2005-04" db="EMBL/GenBank/DDBJ databases">
        <title>.</title>
        <authorList>
            <person name="Ghedin E."/>
            <person name="Blandin G."/>
            <person name="Bartholomeu D."/>
            <person name="Caler E."/>
            <person name="Haas B."/>
            <person name="Hannick L."/>
            <person name="Shallom J."/>
            <person name="Hou L."/>
            <person name="Djikeng A."/>
            <person name="Feldblyum T."/>
            <person name="Hostetler J."/>
            <person name="Johnson J."/>
            <person name="Jones K."/>
            <person name="Koo H.L."/>
            <person name="Larkin C."/>
            <person name="Pai G."/>
            <person name="Peterson J."/>
            <person name="Khalak H.G."/>
            <person name="Salzberg S."/>
            <person name="Simpson A.J."/>
            <person name="Tallon L."/>
            <person name="Van Aken S."/>
            <person name="Wanless D."/>
            <person name="White O."/>
            <person name="Wortman J."/>
            <person name="Fraser C.M."/>
            <person name="El-Sayed N.M.A."/>
        </authorList>
    </citation>
    <scope>NUCLEOTIDE SEQUENCE</scope>
    <source>
        <strain evidence="2">GUTat10.1</strain>
    </source>
</reference>
<feature type="compositionally biased region" description="Polar residues" evidence="1">
    <location>
        <begin position="953"/>
        <end position="962"/>
    </location>
</feature>
<keyword evidence="4" id="KW-1185">Reference proteome</keyword>
<dbReference type="STRING" id="185431.Q57ZI4"/>
<protein>
    <submittedName>
        <fullName evidence="2">Uncharacterized protein</fullName>
    </submittedName>
</protein>
<dbReference type="AlphaFoldDB" id="Q57ZI4"/>
<dbReference type="Pfam" id="PF13374">
    <property type="entry name" value="TPR_10"/>
    <property type="match status" value="2"/>
</dbReference>
<dbReference type="KEGG" id="tbr:Tb927.7.5050"/>
<sequence length="973" mass="105209">MHDGSQQDASHGATAMNSGVVPDGQWRVDENIIIREILAMNTLAMQRCDTGALDESSSILTDAYMKLHNDTSTGESQGLDAVRATTLNNLGVVECHRGQHRQALSHFEAARQLEEAWSAASPSVALNSCAAYNALGMYDKATAAAMETINMLRRLFAQQEFQGSPTGEVASTPGGSCGAQPQSDGMNVASSDNAALWGAAWHNLAVAQINTAKSSTDLSEYTNAAALFQNAMRATQELLGYDHPMTKSVTETYRAVRNALRTHGVYKQHHTLFTAPLRPADPRDEADDMEQYFKQCGIKSRRRALEKYYRDLTITFCGAVTNGVKLTERLDPTPYPLAKDVSFRRSGQKDSLRMLRAIPTGSTIEKACHLYGNPHPLLFSLPPEYRASEVGTAKSIPKAASANSFAKVPMKPNALASSRRPQPKREQIFNEGQRRMQIQSNMPKQQQRQIGPPSTVVNYSRALQETPGAAPTIPQITPLSYKASIDEHWQPPVNQTPAPVNYNWSVQQQAPNTVPTAPLVYQQASVNQTPAPVNHNWSVQQQAPNTVPTAPLVYQQTPVNQGQAPLNHNWSAQQQAPNVVPTAPLVYQQASVNQTPAPVNHNWSVQQQAPNTVPTAPLVYQQAPVDQTPAPVNYNWSAQQQAPNTVPTAPLVYQQAPVSQGQAPAVASQPPLNQMPNVSQGESFDHQQGMSGRQEPLRQQEQQMLASCRRQAPADLGQGAAADHRSHQESVSNNTLVVGGQEEKKKKDHVQPVPAAPAAVPAGPAVGEASKPAAAVRGPLPPLKSPPGGRVIAKAETSDGVEGIVSAPRKASSGGQTATYDARRAYEQIKYILLADPPAEASRRKSKQDRSKKDSVPANVPQQECGPWTDNAAPAAGESPTEHKPHRLFDALWVSGGGPADQAPLRVVGKPSYFVSSVLDMRQGQAEFPEEVMQMVAENSRSSCSDVEERHSQTMGPAQHSCTEAGIPTHDQS</sequence>
<dbReference type="VEuPathDB" id="TriTrypDB:Tb927.7.5050"/>